<dbReference type="NCBIfam" id="TIGR01826">
    <property type="entry name" value="CofD_related"/>
    <property type="match status" value="1"/>
</dbReference>
<evidence type="ECO:0000256" key="2">
    <source>
        <dbReference type="HAMAP-Rule" id="MF_00973"/>
    </source>
</evidence>
<name>A0A2M6IUQ3_9BACT</name>
<dbReference type="SUPFAM" id="SSF142338">
    <property type="entry name" value="CofD-like"/>
    <property type="match status" value="1"/>
</dbReference>
<comment type="caution">
    <text evidence="3">The sequence shown here is derived from an EMBL/GenBank/DDBJ whole genome shotgun (WGS) entry which is preliminary data.</text>
</comment>
<dbReference type="GO" id="GO:0005737">
    <property type="term" value="C:cytoplasm"/>
    <property type="evidence" value="ECO:0007669"/>
    <property type="project" value="UniProtKB-SubCell"/>
</dbReference>
<evidence type="ECO:0000313" key="3">
    <source>
        <dbReference type="EMBL" id="PIQ73654.1"/>
    </source>
</evidence>
<dbReference type="InterPro" id="IPR002882">
    <property type="entry name" value="CofD"/>
</dbReference>
<dbReference type="GO" id="GO:0043743">
    <property type="term" value="F:LPPG:FO 2-phospho-L-lactate transferase activity"/>
    <property type="evidence" value="ECO:0007669"/>
    <property type="project" value="InterPro"/>
</dbReference>
<dbReference type="InterPro" id="IPR038136">
    <property type="entry name" value="CofD-like_dom_sf"/>
</dbReference>
<keyword evidence="1 2" id="KW-0963">Cytoplasm</keyword>
<dbReference type="AlphaFoldDB" id="A0A2M6IUQ3"/>
<dbReference type="Pfam" id="PF01933">
    <property type="entry name" value="CofD"/>
    <property type="match status" value="1"/>
</dbReference>
<comment type="subcellular location">
    <subcellularLocation>
        <location evidence="2">Cytoplasm</location>
    </subcellularLocation>
</comment>
<dbReference type="EMBL" id="PCVM01000030">
    <property type="protein sequence ID" value="PIQ73654.1"/>
    <property type="molecule type" value="Genomic_DNA"/>
</dbReference>
<comment type="similarity">
    <text evidence="2">Belongs to the gluconeogenesis factor family.</text>
</comment>
<gene>
    <name evidence="3" type="ORF">COV58_01330</name>
</gene>
<evidence type="ECO:0000313" key="4">
    <source>
        <dbReference type="Proteomes" id="UP000231056"/>
    </source>
</evidence>
<dbReference type="Proteomes" id="UP000231056">
    <property type="component" value="Unassembled WGS sequence"/>
</dbReference>
<dbReference type="HAMAP" id="MF_00973">
    <property type="entry name" value="Gluconeogen_factor"/>
    <property type="match status" value="1"/>
</dbReference>
<dbReference type="InterPro" id="IPR010119">
    <property type="entry name" value="Gluconeogen_factor"/>
</dbReference>
<dbReference type="PANTHER" id="PTHR30135:SF3">
    <property type="entry name" value="GLUCONEOGENESIS FACTOR-RELATED"/>
    <property type="match status" value="1"/>
</dbReference>
<organism evidence="3 4">
    <name type="scientific">Candidatus Roizmanbacteria bacterium CG11_big_fil_rev_8_21_14_0_20_36_8</name>
    <dbReference type="NCBI Taxonomy" id="1974856"/>
    <lineage>
        <taxon>Bacteria</taxon>
        <taxon>Candidatus Roizmaniibacteriota</taxon>
    </lineage>
</organism>
<accession>A0A2M6IUQ3</accession>
<dbReference type="CDD" id="cd07187">
    <property type="entry name" value="YvcK_like"/>
    <property type="match status" value="1"/>
</dbReference>
<comment type="function">
    <text evidence="2">Required for morphogenesis under gluconeogenic growth conditions.</text>
</comment>
<protein>
    <recommendedName>
        <fullName evidence="2">Putative gluconeogenesis factor</fullName>
    </recommendedName>
</protein>
<reference evidence="3 4" key="1">
    <citation type="submission" date="2017-09" db="EMBL/GenBank/DDBJ databases">
        <title>Depth-based differentiation of microbial function through sediment-hosted aquifers and enrichment of novel symbionts in the deep terrestrial subsurface.</title>
        <authorList>
            <person name="Probst A.J."/>
            <person name="Ladd B."/>
            <person name="Jarett J.K."/>
            <person name="Geller-Mcgrath D.E."/>
            <person name="Sieber C.M."/>
            <person name="Emerson J.B."/>
            <person name="Anantharaman K."/>
            <person name="Thomas B.C."/>
            <person name="Malmstrom R."/>
            <person name="Stieglmeier M."/>
            <person name="Klingl A."/>
            <person name="Woyke T."/>
            <person name="Ryan C.M."/>
            <person name="Banfield J.F."/>
        </authorList>
    </citation>
    <scope>NUCLEOTIDE SEQUENCE [LARGE SCALE GENOMIC DNA]</scope>
    <source>
        <strain evidence="3">CG11_big_fil_rev_8_21_14_0_20_36_8</strain>
    </source>
</reference>
<dbReference type="GO" id="GO:0008360">
    <property type="term" value="P:regulation of cell shape"/>
    <property type="evidence" value="ECO:0007669"/>
    <property type="project" value="UniProtKB-UniRule"/>
</dbReference>
<dbReference type="Gene3D" id="3.40.50.10680">
    <property type="entry name" value="CofD-like domains"/>
    <property type="match status" value="1"/>
</dbReference>
<evidence type="ECO:0000256" key="1">
    <source>
        <dbReference type="ARBA" id="ARBA00022490"/>
    </source>
</evidence>
<sequence>MKKVTVIGGGTGSFVVLSELKEHDVDLAAIVTMMDSGGSTGRLRDQLGVLPPGDLRQCLVALSSAPELWRKLFLYRFENGDLQGHNFGNIFISALEKVCDDYDTVIDTASYVLATKGKVIPVTYEKTHLCVEYESGQIIKGEGNIDENNSERTRIKRAFLEPTVDVNQRAVERIDESDFIIIGPGDLYTSIIPVLLVDDIAVQIKKSKAKIIYNLNLMTKAGQTSNYKASDFINDLDRYIGRKPDYVIANNGSISSSIIDWYEDHDEKTVENNLRSDSFEGTIIEGDVINRTQIEKNLSDKLTRSVLRHDPIKTSKLLLEIIS</sequence>
<dbReference type="PANTHER" id="PTHR30135">
    <property type="entry name" value="UNCHARACTERIZED PROTEIN YVCK-RELATED"/>
    <property type="match status" value="1"/>
</dbReference>
<proteinExistence type="inferred from homology"/>